<feature type="region of interest" description="Disordered" evidence="1">
    <location>
        <begin position="503"/>
        <end position="537"/>
    </location>
</feature>
<dbReference type="OrthoDB" id="10042846at2759"/>
<feature type="compositionally biased region" description="Polar residues" evidence="1">
    <location>
        <begin position="118"/>
        <end position="129"/>
    </location>
</feature>
<keyword evidence="3" id="KW-1185">Reference proteome</keyword>
<feature type="compositionally biased region" description="Low complexity" evidence="1">
    <location>
        <begin position="632"/>
        <end position="643"/>
    </location>
</feature>
<dbReference type="Proteomes" id="UP000663832">
    <property type="component" value="Unassembled WGS sequence"/>
</dbReference>
<gene>
    <name evidence="2" type="ORF">QVE165_LOCUS32509</name>
</gene>
<dbReference type="GO" id="GO:0005929">
    <property type="term" value="C:cilium"/>
    <property type="evidence" value="ECO:0007669"/>
    <property type="project" value="TreeGrafter"/>
</dbReference>
<feature type="region of interest" description="Disordered" evidence="1">
    <location>
        <begin position="113"/>
        <end position="190"/>
    </location>
</feature>
<feature type="compositionally biased region" description="Polar residues" evidence="1">
    <location>
        <begin position="68"/>
        <end position="80"/>
    </location>
</feature>
<dbReference type="PANTHER" id="PTHR22736:SF2">
    <property type="entry name" value="COILED-COIL DOMAIN-CONTAINING PROTEIN 66"/>
    <property type="match status" value="1"/>
</dbReference>
<sequence length="862" mass="99554">MTAATATKSGPIENKTTHFRTQMVNGKPQIYFEDILDESSVQPQVKQKRNSRMINTTRLPPEQPKPKPTSQKPVPQNIPNKQPKKTNKVIVNQNDSSVGVFMTMEEIAELVKAVKNTPKGQNNSSTENNEVPEPPPPPPQQQQQQSQYNYAPPPAVVPQLDLPQQILPPPLLLGPTSPREEALGMMADKKRRKWMREKAEMDRMRLEVEYDQLKHQLTPVNQKSSLSPERTVYPSDFSSMNKPSGKQNDNPQNDFFKTGLMEKKQQQWRQENAEKAPTWDPFGRPGAGAPNINAIEPPISQPSSNNMVMPYRQPDPSLVTSNIIINDQTHVPAAMRTNLLLGNVRFEDDVKIAKEMERRQWLDDLQRQIEDNKRKKFTQQETERRQDFLHENVKPLVQEASNRHQQQQQQPQQQQQQQQQQQPPQQQQQQQKAPSPTPSSNPIPANNSGHDTSKIRQRESLVQQTYDKILEATELAKYEKKQQLIEKLKRNGHKTDLLAKTLPDVKTPIPDPPPKIPEKNYDSSPKKTNDFSPKKPTVTKIEPIHLNTVIEQQPSYRTNDTRRDEAVNTIDSTFRSDNGVQTDLRMVSHHQMFNYTREESDLPPQVPNHLLHEGKQNKKNVRIRSHEDNQRQRQSNNNSHNNNTTPQANTQRNHYGPHDLLHRPLWNYQNGAHRQYVPNSKRDPNSDKRQKPNERTTYNRWNSDSELQHERKEKKTVTTNQPRSNVSRQNQPQHVNLPKGQPKEKTFVFSKNNDDESNFNNVPSLDKYEHFIPYTRTDEILDPARAFSPLPQSREPSARNIQPAKTNPYDDHHRRPNVNVQAPPYHVPPAQQQHILQQLTAIKENLVRRQQEVATSMNAIPV</sequence>
<dbReference type="EMBL" id="CAJNOM010000289">
    <property type="protein sequence ID" value="CAF1324073.1"/>
    <property type="molecule type" value="Genomic_DNA"/>
</dbReference>
<evidence type="ECO:0000313" key="2">
    <source>
        <dbReference type="EMBL" id="CAF1324073.1"/>
    </source>
</evidence>
<dbReference type="InterPro" id="IPR039183">
    <property type="entry name" value="CCD66"/>
</dbReference>
<proteinExistence type="predicted"/>
<evidence type="ECO:0000313" key="3">
    <source>
        <dbReference type="Proteomes" id="UP000663832"/>
    </source>
</evidence>
<comment type="caution">
    <text evidence="2">The sequence shown here is derived from an EMBL/GenBank/DDBJ whole genome shotgun (WGS) entry which is preliminary data.</text>
</comment>
<feature type="compositionally biased region" description="Polar residues" evidence="1">
    <location>
        <begin position="790"/>
        <end position="805"/>
    </location>
</feature>
<feature type="compositionally biased region" description="Polar residues" evidence="1">
    <location>
        <begin position="717"/>
        <end position="734"/>
    </location>
</feature>
<dbReference type="GO" id="GO:0060271">
    <property type="term" value="P:cilium assembly"/>
    <property type="evidence" value="ECO:0007669"/>
    <property type="project" value="TreeGrafter"/>
</dbReference>
<feature type="region of interest" description="Disordered" evidence="1">
    <location>
        <begin position="399"/>
        <end position="456"/>
    </location>
</feature>
<feature type="region of interest" description="Disordered" evidence="1">
    <location>
        <begin position="1"/>
        <end position="24"/>
    </location>
</feature>
<feature type="region of interest" description="Disordered" evidence="1">
    <location>
        <begin position="219"/>
        <end position="250"/>
    </location>
</feature>
<feature type="compositionally biased region" description="Polar residues" evidence="1">
    <location>
        <begin position="236"/>
        <end position="250"/>
    </location>
</feature>
<feature type="region of interest" description="Disordered" evidence="1">
    <location>
        <begin position="675"/>
        <end position="745"/>
    </location>
</feature>
<feature type="compositionally biased region" description="Low complexity" evidence="1">
    <location>
        <begin position="141"/>
        <end position="150"/>
    </location>
</feature>
<feature type="region of interest" description="Disordered" evidence="1">
    <location>
        <begin position="41"/>
        <end position="91"/>
    </location>
</feature>
<accession>A0A815F611</accession>
<dbReference type="GO" id="GO:0008017">
    <property type="term" value="F:microtubule binding"/>
    <property type="evidence" value="ECO:0007669"/>
    <property type="project" value="TreeGrafter"/>
</dbReference>
<feature type="compositionally biased region" description="Polar residues" evidence="1">
    <location>
        <begin position="695"/>
        <end position="705"/>
    </location>
</feature>
<dbReference type="PANTHER" id="PTHR22736">
    <property type="entry name" value="COILED-COIL DOMAIN-CONTAINING PROTEIN 66"/>
    <property type="match status" value="1"/>
</dbReference>
<feature type="compositionally biased region" description="Polar residues" evidence="1">
    <location>
        <begin position="644"/>
        <end position="653"/>
    </location>
</feature>
<reference evidence="2" key="1">
    <citation type="submission" date="2021-02" db="EMBL/GenBank/DDBJ databases">
        <authorList>
            <person name="Nowell W R."/>
        </authorList>
    </citation>
    <scope>NUCLEOTIDE SEQUENCE</scope>
</reference>
<dbReference type="SUPFAM" id="SSF81995">
    <property type="entry name" value="beta-sandwich domain of Sec23/24"/>
    <property type="match status" value="1"/>
</dbReference>
<dbReference type="GO" id="GO:0005874">
    <property type="term" value="C:microtubule"/>
    <property type="evidence" value="ECO:0007669"/>
    <property type="project" value="TreeGrafter"/>
</dbReference>
<feature type="compositionally biased region" description="Basic and acidic residues" evidence="1">
    <location>
        <begin position="706"/>
        <end position="716"/>
    </location>
</feature>
<evidence type="ECO:0000256" key="1">
    <source>
        <dbReference type="SAM" id="MobiDB-lite"/>
    </source>
</evidence>
<feature type="region of interest" description="Disordered" evidence="1">
    <location>
        <begin position="598"/>
        <end position="663"/>
    </location>
</feature>
<name>A0A815F611_9BILA</name>
<feature type="compositionally biased region" description="Low complexity" evidence="1">
    <location>
        <begin position="405"/>
        <end position="431"/>
    </location>
</feature>
<dbReference type="AlphaFoldDB" id="A0A815F611"/>
<feature type="region of interest" description="Disordered" evidence="1">
    <location>
        <begin position="787"/>
        <end position="815"/>
    </location>
</feature>
<feature type="compositionally biased region" description="Polar residues" evidence="1">
    <location>
        <begin position="219"/>
        <end position="228"/>
    </location>
</feature>
<feature type="compositionally biased region" description="Basic and acidic residues" evidence="1">
    <location>
        <begin position="516"/>
        <end position="533"/>
    </location>
</feature>
<feature type="compositionally biased region" description="Basic and acidic residues" evidence="1">
    <location>
        <begin position="680"/>
        <end position="694"/>
    </location>
</feature>
<protein>
    <submittedName>
        <fullName evidence="2">Uncharacterized protein</fullName>
    </submittedName>
</protein>
<organism evidence="2 3">
    <name type="scientific">Adineta steineri</name>
    <dbReference type="NCBI Taxonomy" id="433720"/>
    <lineage>
        <taxon>Eukaryota</taxon>
        <taxon>Metazoa</taxon>
        <taxon>Spiralia</taxon>
        <taxon>Gnathifera</taxon>
        <taxon>Rotifera</taxon>
        <taxon>Eurotatoria</taxon>
        <taxon>Bdelloidea</taxon>
        <taxon>Adinetida</taxon>
        <taxon>Adinetidae</taxon>
        <taxon>Adineta</taxon>
    </lineage>
</organism>